<dbReference type="InterPro" id="IPR055684">
    <property type="entry name" value="DUF7260"/>
</dbReference>
<dbReference type="STRING" id="1114856.GCA_000383975_02108"/>
<dbReference type="Proteomes" id="UP000011599">
    <property type="component" value="Unassembled WGS sequence"/>
</dbReference>
<dbReference type="Pfam" id="PF23921">
    <property type="entry name" value="DUF7260"/>
    <property type="match status" value="1"/>
</dbReference>
<evidence type="ECO:0000256" key="1">
    <source>
        <dbReference type="SAM" id="Coils"/>
    </source>
</evidence>
<keyword evidence="4" id="KW-1185">Reference proteome</keyword>
<feature type="coiled-coil region" evidence="1">
    <location>
        <begin position="7"/>
        <end position="37"/>
    </location>
</feature>
<feature type="domain" description="DUF7260" evidence="2">
    <location>
        <begin position="9"/>
        <end position="238"/>
    </location>
</feature>
<comment type="caution">
    <text evidence="3">The sequence shown here is derived from an EMBL/GenBank/DDBJ whole genome shotgun (WGS) entry which is preliminary data.</text>
</comment>
<dbReference type="PATRIC" id="fig|1114856.3.peg.1760"/>
<accession>L9VX84</accession>
<sequence>MEPTAPTDTLEAATRALEREQRELSRERRALERFAKRVAAFETAVPRVSNSARRIGDEAPPGLTSVRKAYAETVMSVPHYAERYDDTWLESIAEEFSDELAAALAHHEILSPQLKRSLLAATRQSVRNRAQLLSSIETECESVAAAERECSSLLEELTALRNQPLERLEFNALWLTRERLEGLRERCDELADERQREIRRERRFSLAEVGSLEQYLYQECERTYPVLAAIATLGAALSRVLETVDRSLEAVVVEDAGRCGGDVRGRKSDANPVIP</sequence>
<feature type="coiled-coil region" evidence="1">
    <location>
        <begin position="143"/>
        <end position="200"/>
    </location>
</feature>
<organism evidence="3 4">
    <name type="scientific">Natronorubrum tibetense GA33</name>
    <dbReference type="NCBI Taxonomy" id="1114856"/>
    <lineage>
        <taxon>Archaea</taxon>
        <taxon>Methanobacteriati</taxon>
        <taxon>Methanobacteriota</taxon>
        <taxon>Stenosarchaea group</taxon>
        <taxon>Halobacteria</taxon>
        <taxon>Halobacteriales</taxon>
        <taxon>Natrialbaceae</taxon>
        <taxon>Natronorubrum</taxon>
    </lineage>
</organism>
<keyword evidence="1" id="KW-0175">Coiled coil</keyword>
<dbReference type="EMBL" id="AOHW01000026">
    <property type="protein sequence ID" value="ELY41805.1"/>
    <property type="molecule type" value="Genomic_DNA"/>
</dbReference>
<proteinExistence type="predicted"/>
<protein>
    <recommendedName>
        <fullName evidence="2">DUF7260 domain-containing protein</fullName>
    </recommendedName>
</protein>
<gene>
    <name evidence="3" type="ORF">C496_08421</name>
</gene>
<evidence type="ECO:0000313" key="3">
    <source>
        <dbReference type="EMBL" id="ELY41805.1"/>
    </source>
</evidence>
<evidence type="ECO:0000313" key="4">
    <source>
        <dbReference type="Proteomes" id="UP000011599"/>
    </source>
</evidence>
<dbReference type="eggNOG" id="arCOG06167">
    <property type="taxonomic scope" value="Archaea"/>
</dbReference>
<reference evidence="3 4" key="1">
    <citation type="journal article" date="2014" name="PLoS Genet.">
        <title>Phylogenetically driven sequencing of extremely halophilic archaea reveals strategies for static and dynamic osmo-response.</title>
        <authorList>
            <person name="Becker E.A."/>
            <person name="Seitzer P.M."/>
            <person name="Tritt A."/>
            <person name="Larsen D."/>
            <person name="Krusor M."/>
            <person name="Yao A.I."/>
            <person name="Wu D."/>
            <person name="Madern D."/>
            <person name="Eisen J.A."/>
            <person name="Darling A.E."/>
            <person name="Facciotti M.T."/>
        </authorList>
    </citation>
    <scope>NUCLEOTIDE SEQUENCE [LARGE SCALE GENOMIC DNA]</scope>
    <source>
        <strain evidence="3 4">GA33</strain>
    </source>
</reference>
<dbReference type="RefSeq" id="WP_006089503.1">
    <property type="nucleotide sequence ID" value="NZ_AOHW01000026.1"/>
</dbReference>
<dbReference type="OrthoDB" id="163917at2157"/>
<evidence type="ECO:0000259" key="2">
    <source>
        <dbReference type="Pfam" id="PF23921"/>
    </source>
</evidence>
<dbReference type="AlphaFoldDB" id="L9VX84"/>
<name>L9VX84_9EURY</name>